<dbReference type="EC" id="2.7.13.3" evidence="4"/>
<dbReference type="InterPro" id="IPR000014">
    <property type="entry name" value="PAS"/>
</dbReference>
<name>A0A4Y8ABW3_9SPHI</name>
<dbReference type="Gene3D" id="3.30.450.20">
    <property type="entry name" value="PAS domain"/>
    <property type="match status" value="4"/>
</dbReference>
<keyword evidence="7 19" id="KW-0808">Transferase</keyword>
<keyword evidence="10" id="KW-0418">Kinase</keyword>
<dbReference type="PANTHER" id="PTHR42878">
    <property type="entry name" value="TWO-COMPONENT HISTIDINE KINASE"/>
    <property type="match status" value="1"/>
</dbReference>
<dbReference type="RefSeq" id="WP_134336877.1">
    <property type="nucleotide sequence ID" value="NZ_BMCZ01000002.1"/>
</dbReference>
<evidence type="ECO:0000259" key="17">
    <source>
        <dbReference type="PROSITE" id="PS50112"/>
    </source>
</evidence>
<dbReference type="SUPFAM" id="SSF55874">
    <property type="entry name" value="ATPase domain of HSP90 chaperone/DNA topoisomerase II/histidine kinase"/>
    <property type="match status" value="1"/>
</dbReference>
<evidence type="ECO:0000256" key="11">
    <source>
        <dbReference type="ARBA" id="ARBA00022840"/>
    </source>
</evidence>
<evidence type="ECO:0000313" key="22">
    <source>
        <dbReference type="Proteomes" id="UP000583101"/>
    </source>
</evidence>
<keyword evidence="11" id="KW-0067">ATP-binding</keyword>
<sequence length="870" mass="98831">MNKTTLLDCNQILDIFSSSNIATAIYTTNDLIIEAVTDAMLNFWGKDRSITGLPLIVAVPELSGQGFIEQLQSALHTGIAVTGIGVPAETLIDHKLQVRYYDYEYKPLKNAGGEIYSLIHTATDVTHRILGNEAIEKEKKQRRMLENERVLNEELAVANEELSAINEELQQTQEKLHELNLELEDRVTERTCKLAESEANMRYMIDDAPVAIAVLKGTEFIIEQANQYMLHIWGKQDKIIGQSVFSALPEIQGQGFFELLQQVYAGGEAYTGREAPGIMEYDGEMRRIFTDFVFKPLKDDKGQTHSIMIVATEVTEQVQARQLVEAGKHRLEAMVNNTPVAMTILKGRDLIIETANQPMLDVWRRERKEVINRGLLDVFPELKDQPNPARMLGVFESGRRFALPETAVSLVMPDGSIKTHYANFSYDPLFDTEGKVESILITVIDITENVKNRKELEDSQADLQETTEELAASNEELTAINEEIQASNEELMATQDQLQDTVHQLKESEERFRFLLNAIPQQVWTATPDGALDYVNDVVCADFGYNTSQIVGHGWQKFIHQDDLPLALERWVAALQSGKEYVVEFRLLFGNGIYKWHLARAIPLVENGEITLWLGTNTDIDLQKNNEHKKDEFLSIASHELKTPLTSIKAFNQLMRRTKDAERITGFMDKSAEHIRRLEKLIGDLLDVTRLNAGKLDYNMKPFRFKQLLEDSVESVQHMSPTHRIILEQSVDTELTGDQFRLEQVMTNFLTNAIKYSPLGQKVIVRSKADEHHITVSVQDFGIGIDKEHVDRLFDRYYRVDNTAMRFEGLGLGLFISSEILKRHQGKFWIESEPGQGSTFFFSIPIVPEKPARPEGIALDLNREDVMASE</sequence>
<dbReference type="CDD" id="cd00130">
    <property type="entry name" value="PAS"/>
    <property type="match status" value="2"/>
</dbReference>
<keyword evidence="13" id="KW-0902">Two-component regulatory system</keyword>
<comment type="caution">
    <text evidence="20">The sequence shown here is derived from an EMBL/GenBank/DDBJ whole genome shotgun (WGS) entry which is preliminary data.</text>
</comment>
<keyword evidence="8" id="KW-0812">Transmembrane</keyword>
<dbReference type="GO" id="GO:0030295">
    <property type="term" value="F:protein kinase activator activity"/>
    <property type="evidence" value="ECO:0007669"/>
    <property type="project" value="TreeGrafter"/>
</dbReference>
<comment type="subcellular location">
    <subcellularLocation>
        <location evidence="3">Cell membrane</location>
    </subcellularLocation>
    <subcellularLocation>
        <location evidence="2">Membrane</location>
        <topology evidence="2">Multi-pass membrane protein</topology>
    </subcellularLocation>
</comment>
<evidence type="ECO:0000256" key="6">
    <source>
        <dbReference type="ARBA" id="ARBA00022553"/>
    </source>
</evidence>
<evidence type="ECO:0000259" key="18">
    <source>
        <dbReference type="PROSITE" id="PS50113"/>
    </source>
</evidence>
<dbReference type="PRINTS" id="PR00344">
    <property type="entry name" value="BCTRLSENSOR"/>
</dbReference>
<evidence type="ECO:0000256" key="5">
    <source>
        <dbReference type="ARBA" id="ARBA00022475"/>
    </source>
</evidence>
<dbReference type="SMART" id="SM00388">
    <property type="entry name" value="HisKA"/>
    <property type="match status" value="1"/>
</dbReference>
<dbReference type="FunFam" id="3.30.450.20:FF:000099">
    <property type="entry name" value="Sensory box sensor histidine kinase"/>
    <property type="match status" value="1"/>
</dbReference>
<evidence type="ECO:0000256" key="1">
    <source>
        <dbReference type="ARBA" id="ARBA00000085"/>
    </source>
</evidence>
<dbReference type="Gene3D" id="3.30.565.10">
    <property type="entry name" value="Histidine kinase-like ATPase, C-terminal domain"/>
    <property type="match status" value="1"/>
</dbReference>
<dbReference type="SUPFAM" id="SSF47384">
    <property type="entry name" value="Homodimeric domain of signal transducing histidine kinase"/>
    <property type="match status" value="1"/>
</dbReference>
<dbReference type="GO" id="GO:0008168">
    <property type="term" value="F:methyltransferase activity"/>
    <property type="evidence" value="ECO:0007669"/>
    <property type="project" value="UniProtKB-KW"/>
</dbReference>
<dbReference type="InterPro" id="IPR013655">
    <property type="entry name" value="PAS_fold_3"/>
</dbReference>
<dbReference type="Pfam" id="PF00512">
    <property type="entry name" value="HisKA"/>
    <property type="match status" value="1"/>
</dbReference>
<dbReference type="GO" id="GO:0005886">
    <property type="term" value="C:plasma membrane"/>
    <property type="evidence" value="ECO:0007669"/>
    <property type="project" value="UniProtKB-SubCell"/>
</dbReference>
<dbReference type="SUPFAM" id="SSF55785">
    <property type="entry name" value="PYP-like sensor domain (PAS domain)"/>
    <property type="match status" value="3"/>
</dbReference>
<feature type="coiled-coil region" evidence="15">
    <location>
        <begin position="449"/>
        <end position="511"/>
    </location>
</feature>
<dbReference type="PANTHER" id="PTHR42878:SF7">
    <property type="entry name" value="SENSOR HISTIDINE KINASE GLRK"/>
    <property type="match status" value="1"/>
</dbReference>
<dbReference type="Gene3D" id="1.10.287.130">
    <property type="match status" value="1"/>
</dbReference>
<dbReference type="InterPro" id="IPR013656">
    <property type="entry name" value="PAS_4"/>
</dbReference>
<dbReference type="EMBL" id="SNQG01000004">
    <property type="protein sequence ID" value="TEW66013.1"/>
    <property type="molecule type" value="Genomic_DNA"/>
</dbReference>
<evidence type="ECO:0000256" key="7">
    <source>
        <dbReference type="ARBA" id="ARBA00022679"/>
    </source>
</evidence>
<dbReference type="NCBIfam" id="TIGR00229">
    <property type="entry name" value="sensory_box"/>
    <property type="match status" value="2"/>
</dbReference>
<keyword evidence="6" id="KW-0597">Phosphoprotein</keyword>
<evidence type="ECO:0000256" key="10">
    <source>
        <dbReference type="ARBA" id="ARBA00022777"/>
    </source>
</evidence>
<keyword evidence="19" id="KW-0378">Hydrolase</keyword>
<dbReference type="InterPro" id="IPR035965">
    <property type="entry name" value="PAS-like_dom_sf"/>
</dbReference>
<dbReference type="PROSITE" id="PS50112">
    <property type="entry name" value="PAS"/>
    <property type="match status" value="1"/>
</dbReference>
<dbReference type="InterPro" id="IPR000700">
    <property type="entry name" value="PAS-assoc_C"/>
</dbReference>
<evidence type="ECO:0000256" key="14">
    <source>
        <dbReference type="ARBA" id="ARBA00023136"/>
    </source>
</evidence>
<keyword evidence="19" id="KW-0489">Methyltransferase</keyword>
<keyword evidence="12" id="KW-1133">Transmembrane helix</keyword>
<evidence type="ECO:0000256" key="13">
    <source>
        <dbReference type="ARBA" id="ARBA00023012"/>
    </source>
</evidence>
<evidence type="ECO:0000256" key="4">
    <source>
        <dbReference type="ARBA" id="ARBA00012438"/>
    </source>
</evidence>
<dbReference type="InterPro" id="IPR001610">
    <property type="entry name" value="PAC"/>
</dbReference>
<dbReference type="PROSITE" id="PS50113">
    <property type="entry name" value="PAC"/>
    <property type="match status" value="1"/>
</dbReference>
<dbReference type="SMART" id="SM00387">
    <property type="entry name" value="HATPase_c"/>
    <property type="match status" value="1"/>
</dbReference>
<feature type="domain" description="PAS" evidence="17">
    <location>
        <begin position="508"/>
        <end position="578"/>
    </location>
</feature>
<dbReference type="GO" id="GO:0000155">
    <property type="term" value="F:phosphorelay sensor kinase activity"/>
    <property type="evidence" value="ECO:0007669"/>
    <property type="project" value="InterPro"/>
</dbReference>
<dbReference type="SMART" id="SM00086">
    <property type="entry name" value="PAC"/>
    <property type="match status" value="2"/>
</dbReference>
<dbReference type="GO" id="GO:0016787">
    <property type="term" value="F:hydrolase activity"/>
    <property type="evidence" value="ECO:0007669"/>
    <property type="project" value="UniProtKB-KW"/>
</dbReference>
<evidence type="ECO:0000256" key="15">
    <source>
        <dbReference type="SAM" id="Coils"/>
    </source>
</evidence>
<evidence type="ECO:0000256" key="3">
    <source>
        <dbReference type="ARBA" id="ARBA00004236"/>
    </source>
</evidence>
<dbReference type="Pfam" id="PF08448">
    <property type="entry name" value="PAS_4"/>
    <property type="match status" value="2"/>
</dbReference>
<keyword evidence="15" id="KW-0175">Coiled coil</keyword>
<dbReference type="InterPro" id="IPR036097">
    <property type="entry name" value="HisK_dim/P_sf"/>
</dbReference>
<dbReference type="Proteomes" id="UP000297248">
    <property type="component" value="Unassembled WGS sequence"/>
</dbReference>
<keyword evidence="14" id="KW-0472">Membrane</keyword>
<feature type="coiled-coil region" evidence="15">
    <location>
        <begin position="135"/>
        <end position="189"/>
    </location>
</feature>
<evidence type="ECO:0000313" key="19">
    <source>
        <dbReference type="EMBL" id="MBB3969180.1"/>
    </source>
</evidence>
<reference evidence="20" key="2">
    <citation type="submission" date="2019-03" db="EMBL/GenBank/DDBJ databases">
        <authorList>
            <person name="Yan Y.-Q."/>
            <person name="Du Z.-J."/>
        </authorList>
    </citation>
    <scope>NUCLEOTIDE SEQUENCE</scope>
    <source>
        <strain evidence="20">PP-F2FG21</strain>
    </source>
</reference>
<dbReference type="Pfam" id="PF08447">
    <property type="entry name" value="PAS_3"/>
    <property type="match status" value="1"/>
</dbReference>
<keyword evidence="5" id="KW-1003">Cell membrane</keyword>
<dbReference type="InterPro" id="IPR005467">
    <property type="entry name" value="His_kinase_dom"/>
</dbReference>
<dbReference type="InterPro" id="IPR003594">
    <property type="entry name" value="HATPase_dom"/>
</dbReference>
<dbReference type="GO" id="GO:0000156">
    <property type="term" value="F:phosphorelay response regulator activity"/>
    <property type="evidence" value="ECO:0007669"/>
    <property type="project" value="TreeGrafter"/>
</dbReference>
<keyword evidence="22" id="KW-1185">Reference proteome</keyword>
<evidence type="ECO:0000256" key="8">
    <source>
        <dbReference type="ARBA" id="ARBA00022692"/>
    </source>
</evidence>
<proteinExistence type="predicted"/>
<keyword evidence="9" id="KW-0547">Nucleotide-binding</keyword>
<evidence type="ECO:0000313" key="20">
    <source>
        <dbReference type="EMBL" id="TEW66013.1"/>
    </source>
</evidence>
<feature type="domain" description="Histidine kinase" evidence="16">
    <location>
        <begin position="636"/>
        <end position="848"/>
    </location>
</feature>
<evidence type="ECO:0000256" key="12">
    <source>
        <dbReference type="ARBA" id="ARBA00022989"/>
    </source>
</evidence>
<reference evidence="19 22" key="3">
    <citation type="submission" date="2020-08" db="EMBL/GenBank/DDBJ databases">
        <title>Genomic Encyclopedia of Type Strains, Phase IV (KMG-IV): sequencing the most valuable type-strain genomes for metagenomic binning, comparative biology and taxonomic classification.</title>
        <authorList>
            <person name="Goeker M."/>
        </authorList>
    </citation>
    <scope>NUCLEOTIDE SEQUENCE [LARGE SCALE GENOMIC DNA]</scope>
    <source>
        <strain evidence="19 22">DSM 100995</strain>
    </source>
</reference>
<evidence type="ECO:0000313" key="21">
    <source>
        <dbReference type="Proteomes" id="UP000297248"/>
    </source>
</evidence>
<feature type="domain" description="PAC" evidence="18">
    <location>
        <begin position="404"/>
        <end position="458"/>
    </location>
</feature>
<dbReference type="FunFam" id="3.30.565.10:FF:000023">
    <property type="entry name" value="PAS domain-containing sensor histidine kinase"/>
    <property type="match status" value="1"/>
</dbReference>
<comment type="catalytic activity">
    <reaction evidence="1">
        <text>ATP + protein L-histidine = ADP + protein N-phospho-L-histidine.</text>
        <dbReference type="EC" id="2.7.13.3"/>
    </reaction>
</comment>
<dbReference type="GO" id="GO:0007234">
    <property type="term" value="P:osmosensory signaling via phosphorelay pathway"/>
    <property type="evidence" value="ECO:0007669"/>
    <property type="project" value="TreeGrafter"/>
</dbReference>
<dbReference type="InterPro" id="IPR003661">
    <property type="entry name" value="HisK_dim/P_dom"/>
</dbReference>
<dbReference type="InterPro" id="IPR050351">
    <property type="entry name" value="BphY/WalK/GraS-like"/>
</dbReference>
<gene>
    <name evidence="20" type="ORF">E2R65_12875</name>
    <name evidence="19" type="ORF">GGR35_001783</name>
</gene>
<dbReference type="CDD" id="cd00082">
    <property type="entry name" value="HisKA"/>
    <property type="match status" value="1"/>
</dbReference>
<protein>
    <recommendedName>
        <fullName evidence="4">histidine kinase</fullName>
        <ecNumber evidence="4">2.7.13.3</ecNumber>
    </recommendedName>
</protein>
<dbReference type="EMBL" id="JACIEG010000003">
    <property type="protein sequence ID" value="MBB3969180.1"/>
    <property type="molecule type" value="Genomic_DNA"/>
</dbReference>
<evidence type="ECO:0000256" key="2">
    <source>
        <dbReference type="ARBA" id="ARBA00004141"/>
    </source>
</evidence>
<evidence type="ECO:0000256" key="9">
    <source>
        <dbReference type="ARBA" id="ARBA00022741"/>
    </source>
</evidence>
<dbReference type="GO" id="GO:0032259">
    <property type="term" value="P:methylation"/>
    <property type="evidence" value="ECO:0007669"/>
    <property type="project" value="UniProtKB-KW"/>
</dbReference>
<dbReference type="InterPro" id="IPR004358">
    <property type="entry name" value="Sig_transdc_His_kin-like_C"/>
</dbReference>
<accession>A0A4Y8ABW3</accession>
<dbReference type="Proteomes" id="UP000583101">
    <property type="component" value="Unassembled WGS sequence"/>
</dbReference>
<dbReference type="InterPro" id="IPR036890">
    <property type="entry name" value="HATPase_C_sf"/>
</dbReference>
<dbReference type="GO" id="GO:0005524">
    <property type="term" value="F:ATP binding"/>
    <property type="evidence" value="ECO:0007669"/>
    <property type="project" value="UniProtKB-KW"/>
</dbReference>
<reference evidence="20 21" key="1">
    <citation type="journal article" date="2016" name="Int. J. Syst. Evol. Microbiol.">
        <title>Proposal of Mucilaginibacter phyllosphaerae sp. nov. isolated from the phyllosphere of Galium album.</title>
        <authorList>
            <person name="Aydogan E.L."/>
            <person name="Busse H.J."/>
            <person name="Moser G."/>
            <person name="Muller C."/>
            <person name="Kampfer P."/>
            <person name="Glaeser S.P."/>
        </authorList>
    </citation>
    <scope>NUCLEOTIDE SEQUENCE [LARGE SCALE GENOMIC DNA]</scope>
    <source>
        <strain evidence="20 21">PP-F2FG21</strain>
    </source>
</reference>
<dbReference type="PROSITE" id="PS50109">
    <property type="entry name" value="HIS_KIN"/>
    <property type="match status" value="1"/>
</dbReference>
<dbReference type="Pfam" id="PF02518">
    <property type="entry name" value="HATPase_c"/>
    <property type="match status" value="1"/>
</dbReference>
<organism evidence="20 21">
    <name type="scientific">Mucilaginibacter phyllosphaerae</name>
    <dbReference type="NCBI Taxonomy" id="1812349"/>
    <lineage>
        <taxon>Bacteria</taxon>
        <taxon>Pseudomonadati</taxon>
        <taxon>Bacteroidota</taxon>
        <taxon>Sphingobacteriia</taxon>
        <taxon>Sphingobacteriales</taxon>
        <taxon>Sphingobacteriaceae</taxon>
        <taxon>Mucilaginibacter</taxon>
    </lineage>
</organism>
<evidence type="ECO:0000259" key="16">
    <source>
        <dbReference type="PROSITE" id="PS50109"/>
    </source>
</evidence>
<dbReference type="OrthoDB" id="9813151at2"/>
<dbReference type="AlphaFoldDB" id="A0A4Y8ABW3"/>
<dbReference type="SMART" id="SM00091">
    <property type="entry name" value="PAS"/>
    <property type="match status" value="4"/>
</dbReference>